<evidence type="ECO:0000313" key="6">
    <source>
        <dbReference type="EMBL" id="SHH71745.1"/>
    </source>
</evidence>
<name>A0A1M5V939_FLAJO</name>
<protein>
    <submittedName>
        <fullName evidence="6">Por secretion system C-terminal sorting domain-containing protein</fullName>
    </submittedName>
</protein>
<evidence type="ECO:0000259" key="4">
    <source>
        <dbReference type="Pfam" id="PF18962"/>
    </source>
</evidence>
<feature type="chain" id="PRO_5012206447" evidence="2">
    <location>
        <begin position="20"/>
        <end position="1163"/>
    </location>
</feature>
<dbReference type="AlphaFoldDB" id="A0A1M5V939"/>
<evidence type="ECO:0000256" key="2">
    <source>
        <dbReference type="SAM" id="SignalP"/>
    </source>
</evidence>
<dbReference type="NCBIfam" id="TIGR04183">
    <property type="entry name" value="Por_Secre_tail"/>
    <property type="match status" value="1"/>
</dbReference>
<feature type="signal peptide" evidence="2">
    <location>
        <begin position="1"/>
        <end position="19"/>
    </location>
</feature>
<dbReference type="Proteomes" id="UP000184112">
    <property type="component" value="Unassembled WGS sequence"/>
</dbReference>
<feature type="domain" description="Secretion system C-terminal sorting" evidence="4">
    <location>
        <begin position="1085"/>
        <end position="1160"/>
    </location>
</feature>
<dbReference type="SUPFAM" id="SSF53474">
    <property type="entry name" value="alpha/beta-Hydrolases"/>
    <property type="match status" value="1"/>
</dbReference>
<organism evidence="6 7">
    <name type="scientific">Flavobacterium johnsoniae</name>
    <name type="common">Cytophaga johnsonae</name>
    <dbReference type="NCBI Taxonomy" id="986"/>
    <lineage>
        <taxon>Bacteria</taxon>
        <taxon>Pseudomonadati</taxon>
        <taxon>Bacteroidota</taxon>
        <taxon>Flavobacteriia</taxon>
        <taxon>Flavobacteriales</taxon>
        <taxon>Flavobacteriaceae</taxon>
        <taxon>Flavobacterium</taxon>
    </lineage>
</organism>
<proteinExistence type="predicted"/>
<dbReference type="Pfam" id="PF19408">
    <property type="entry name" value="PKD_6"/>
    <property type="match status" value="1"/>
</dbReference>
<evidence type="ECO:0000259" key="5">
    <source>
        <dbReference type="Pfam" id="PF19408"/>
    </source>
</evidence>
<evidence type="ECO:0000259" key="3">
    <source>
        <dbReference type="Pfam" id="PF05057"/>
    </source>
</evidence>
<dbReference type="Pfam" id="PF18962">
    <property type="entry name" value="Por_Secre_tail"/>
    <property type="match status" value="1"/>
</dbReference>
<dbReference type="InterPro" id="IPR029058">
    <property type="entry name" value="AB_hydrolase_fold"/>
</dbReference>
<dbReference type="RefSeq" id="WP_073411351.1">
    <property type="nucleotide sequence ID" value="NZ_FQWH01000016.1"/>
</dbReference>
<evidence type="ECO:0000313" key="7">
    <source>
        <dbReference type="Proteomes" id="UP000184112"/>
    </source>
</evidence>
<dbReference type="InterPro" id="IPR007751">
    <property type="entry name" value="DUF676_lipase-like"/>
</dbReference>
<gene>
    <name evidence="6" type="ORF">SAMN05444388_11654</name>
</gene>
<dbReference type="Gene3D" id="3.40.50.1820">
    <property type="entry name" value="alpha/beta hydrolase"/>
    <property type="match status" value="1"/>
</dbReference>
<dbReference type="Pfam" id="PF05057">
    <property type="entry name" value="DUF676"/>
    <property type="match status" value="1"/>
</dbReference>
<accession>A0A1M5V939</accession>
<keyword evidence="1 2" id="KW-0732">Signal</keyword>
<evidence type="ECO:0000256" key="1">
    <source>
        <dbReference type="ARBA" id="ARBA00022729"/>
    </source>
</evidence>
<sequence length="1163" mass="128023">MKKILLLFFTLFFYSSMNAQQEEINTTFSSQMNQIFGSLDRSRIPNGILLDYGMEFTNVPAFNGILSDSTYCNKTILKQIYKTLLTSRVQASSPAWISPAEYDTLWNSEKTSGVLTVSGLFYKYSQFAANALSSNKLTLSNNIFYDKFVNGVWQNPYQEMKAFAMSPAVMQEDSKVLQVRIPSSIFLSNAQNSVSSIQIDFSNGSGYVNVPLNQNITVTYTTTGTKIWKYKLNLSDGTSLYSHSLMKIGREENFGDFIWPPPKPVCELCRVNPNESPVQITGTIPYLGMTGSAKLTIDYAGEPSLGIRNPLIVVEGFDLGILLEPEKTYGNTDYATFRTSVMNSSSIELRNLLFGEGKHYDIIYVDWDNGVDYMQRNAYVLEQVISYVNSRKVTNAKTVVLGQSMGGVIARYALADMEQRGIDHQTSLFISHDSPQQGANIPVSLQYMFHHITKQFAQVGNTTWGNLVTIPIADDKYNVVNSLSILDAPASKQLIANFVNTNYAIDNTEYTSFYNELKSKGLPNSGGYPLQCRNIAISNGSECGTPQNFNPGDDIVNVQYNKSLNFLEDLASLVINPLGGTLAGEFINRNFYTVAFLGLHPGHSTYAADFQAKSLYASEGNRIYRGKISYTKKIFWLVKITVDFTNVGKNQPSNLLPFDTYGGGYYDTKNLNSNNTIPDLNVMIRDRFNFIPTASALDIGKRNISLTNADYTNSYIGAIPPQAPKNSPFANFTADISNTNTAAHNKPHISFNKRNGDWLASELNAVGNPSPNPIQSNCSFICTDPQISGSSSLCNTAVYSVPNAAQSYTWSVTQGANLVALTGNGTNSISLQLLAPRATGQIVLSLTLSSPECGYKTISKTINVGNIHYTSSIEGPHDICENQTVTYTIPGTCPDIPAIQWSVTPNLTILSTSGYSVTVQENTGMAGTGQLTATFPTDGSTMTQYVEIGDNQYFGAQKTVFQYPTDLYNNYPANGNLIFNMWVYPNNPDSEYTFSDFKIKGVPVNINIERRTNGIYTFWVPQYMADEIECPVLDYTLTCTSRCGVVRSIPGGVAITCLGFLDPGPLEPIGPIEGRSAGNQTSYKIYPNPSSNIININLADENYRPVSSSLIRAELYNISGDLKSAVTIKNHTAQLDVSALPLGVYVLRINVDGKTESHQVLVK</sequence>
<dbReference type="InterPro" id="IPR045829">
    <property type="entry name" value="PKD_6"/>
</dbReference>
<dbReference type="EMBL" id="FQWH01000016">
    <property type="protein sequence ID" value="SHH71745.1"/>
    <property type="molecule type" value="Genomic_DNA"/>
</dbReference>
<reference evidence="6 7" key="1">
    <citation type="submission" date="2016-11" db="EMBL/GenBank/DDBJ databases">
        <authorList>
            <person name="Jaros S."/>
            <person name="Januszkiewicz K."/>
            <person name="Wedrychowicz H."/>
        </authorList>
    </citation>
    <scope>NUCLEOTIDE SEQUENCE [LARGE SCALE GENOMIC DNA]</scope>
    <source>
        <strain evidence="6 7">DSM 6792</strain>
    </source>
</reference>
<feature type="domain" description="DUF676" evidence="3">
    <location>
        <begin position="369"/>
        <end position="438"/>
    </location>
</feature>
<dbReference type="InterPro" id="IPR026444">
    <property type="entry name" value="Secre_tail"/>
</dbReference>
<feature type="domain" description="PKD-like" evidence="5">
    <location>
        <begin position="786"/>
        <end position="842"/>
    </location>
</feature>